<keyword evidence="3" id="KW-1185">Reference proteome</keyword>
<dbReference type="InterPro" id="IPR003609">
    <property type="entry name" value="Pan_app"/>
</dbReference>
<dbReference type="PROSITE" id="PS50948">
    <property type="entry name" value="PAN"/>
    <property type="match status" value="1"/>
</dbReference>
<keyword evidence="1" id="KW-0732">Signal</keyword>
<dbReference type="SUPFAM" id="SSF56436">
    <property type="entry name" value="C-type lectin-like"/>
    <property type="match status" value="1"/>
</dbReference>
<sequence length="231" mass="25446">MNFIKVVTLISLSGYSFCDTTFVHLLGSSIYADTLSTYSTLNATDCVEECAVTTSCSAVKMIWGSGTCELLTMIRAAVSDNANCAFYIRKYNDVEIQGRTLDGIDQLVQNAVYASQADCPDGWTAGSTTCTLSVSESICDEYAPFLEASWDGTDCVIPLMNVTYYCPNDTYTLGSYADGHYCHSMINKWPDNPENKTYQIRSDEYCYEQTGGRLASIHSVEENTVINGYVV</sequence>
<evidence type="ECO:0000256" key="1">
    <source>
        <dbReference type="SAM" id="SignalP"/>
    </source>
</evidence>
<reference evidence="4" key="2">
    <citation type="submission" date="2020-10" db="UniProtKB">
        <authorList>
            <consortium name="WormBaseParasite"/>
        </authorList>
    </citation>
    <scope>IDENTIFICATION</scope>
</reference>
<feature type="chain" id="PRO_5028882136" evidence="1">
    <location>
        <begin position="19"/>
        <end position="231"/>
    </location>
</feature>
<dbReference type="InterPro" id="IPR016187">
    <property type="entry name" value="CTDL_fold"/>
</dbReference>
<evidence type="ECO:0000313" key="3">
    <source>
        <dbReference type="Proteomes" id="UP000492821"/>
    </source>
</evidence>
<evidence type="ECO:0000313" key="4">
    <source>
        <dbReference type="WBParaSite" id="Pan_g18248.t1"/>
    </source>
</evidence>
<reference evidence="3" key="1">
    <citation type="journal article" date="2013" name="Genetics">
        <title>The draft genome and transcriptome of Panagrellus redivivus are shaped by the harsh demands of a free-living lifestyle.</title>
        <authorList>
            <person name="Srinivasan J."/>
            <person name="Dillman A.R."/>
            <person name="Macchietto M.G."/>
            <person name="Heikkinen L."/>
            <person name="Lakso M."/>
            <person name="Fracchia K.M."/>
            <person name="Antoshechkin I."/>
            <person name="Mortazavi A."/>
            <person name="Wong G."/>
            <person name="Sternberg P.W."/>
        </authorList>
    </citation>
    <scope>NUCLEOTIDE SEQUENCE [LARGE SCALE GENOMIC DNA]</scope>
    <source>
        <strain evidence="3">MT8872</strain>
    </source>
</reference>
<feature type="signal peptide" evidence="1">
    <location>
        <begin position="1"/>
        <end position="18"/>
    </location>
</feature>
<proteinExistence type="predicted"/>
<protein>
    <submittedName>
        <fullName evidence="4">Apple domain-containing protein</fullName>
    </submittedName>
</protein>
<name>A0A7E4V9J6_PANRE</name>
<dbReference type="WBParaSite" id="Pan_g18248.t1">
    <property type="protein sequence ID" value="Pan_g18248.t1"/>
    <property type="gene ID" value="Pan_g18248"/>
</dbReference>
<feature type="domain" description="Apple" evidence="2">
    <location>
        <begin position="18"/>
        <end position="91"/>
    </location>
</feature>
<dbReference type="AlphaFoldDB" id="A0A7E4V9J6"/>
<organism evidence="3 4">
    <name type="scientific">Panagrellus redivivus</name>
    <name type="common">Microworm</name>
    <dbReference type="NCBI Taxonomy" id="6233"/>
    <lineage>
        <taxon>Eukaryota</taxon>
        <taxon>Metazoa</taxon>
        <taxon>Ecdysozoa</taxon>
        <taxon>Nematoda</taxon>
        <taxon>Chromadorea</taxon>
        <taxon>Rhabditida</taxon>
        <taxon>Tylenchina</taxon>
        <taxon>Panagrolaimomorpha</taxon>
        <taxon>Panagrolaimoidea</taxon>
        <taxon>Panagrolaimidae</taxon>
        <taxon>Panagrellus</taxon>
    </lineage>
</organism>
<accession>A0A7E4V9J6</accession>
<evidence type="ECO:0000259" key="2">
    <source>
        <dbReference type="PROSITE" id="PS50948"/>
    </source>
</evidence>
<dbReference type="Proteomes" id="UP000492821">
    <property type="component" value="Unassembled WGS sequence"/>
</dbReference>